<comment type="caution">
    <text evidence="1">The sequence shown here is derived from an EMBL/GenBank/DDBJ whole genome shotgun (WGS) entry which is preliminary data.</text>
</comment>
<evidence type="ECO:0000313" key="1">
    <source>
        <dbReference type="EMBL" id="PRY23107.1"/>
    </source>
</evidence>
<proteinExistence type="predicted"/>
<organism evidence="1 2">
    <name type="scientific">Aliiruegeria haliotis</name>
    <dbReference type="NCBI Taxonomy" id="1280846"/>
    <lineage>
        <taxon>Bacteria</taxon>
        <taxon>Pseudomonadati</taxon>
        <taxon>Pseudomonadota</taxon>
        <taxon>Alphaproteobacteria</taxon>
        <taxon>Rhodobacterales</taxon>
        <taxon>Roseobacteraceae</taxon>
        <taxon>Aliiruegeria</taxon>
    </lineage>
</organism>
<gene>
    <name evidence="1" type="ORF">CLV78_105159</name>
</gene>
<dbReference type="RefSeq" id="WP_106205417.1">
    <property type="nucleotide sequence ID" value="NZ_PVTD01000005.1"/>
</dbReference>
<keyword evidence="2" id="KW-1185">Reference proteome</keyword>
<reference evidence="1 2" key="1">
    <citation type="submission" date="2018-03" db="EMBL/GenBank/DDBJ databases">
        <title>Genomic Encyclopedia of Archaeal and Bacterial Type Strains, Phase II (KMG-II): from individual species to whole genera.</title>
        <authorList>
            <person name="Goeker M."/>
        </authorList>
    </citation>
    <scope>NUCLEOTIDE SEQUENCE [LARGE SCALE GENOMIC DNA]</scope>
    <source>
        <strain evidence="1 2">DSM 29328</strain>
    </source>
</reference>
<dbReference type="Proteomes" id="UP000239480">
    <property type="component" value="Unassembled WGS sequence"/>
</dbReference>
<accession>A0A2T0RPQ2</accession>
<dbReference type="EMBL" id="PVTD01000005">
    <property type="protein sequence ID" value="PRY23107.1"/>
    <property type="molecule type" value="Genomic_DNA"/>
</dbReference>
<sequence>MTRALGDWITGGFFVGSGRLDGRTAFFRRVFQIEVGRVMADMTMNCRAPVARIVVALDPTSRGEFRASGLCVQWLLRMATA</sequence>
<name>A0A2T0RPQ2_9RHOB</name>
<dbReference type="AlphaFoldDB" id="A0A2T0RPQ2"/>
<evidence type="ECO:0000313" key="2">
    <source>
        <dbReference type="Proteomes" id="UP000239480"/>
    </source>
</evidence>
<protein>
    <submittedName>
        <fullName evidence="1">Uncharacterized protein</fullName>
    </submittedName>
</protein>